<dbReference type="Proteomes" id="UP000002736">
    <property type="component" value="Chromosome"/>
</dbReference>
<proteinExistence type="predicted"/>
<evidence type="ECO:0000313" key="2">
    <source>
        <dbReference type="EMBL" id="ACT13178.1"/>
    </source>
</evidence>
<dbReference type="RefSeq" id="WP_015840368.1">
    <property type="nucleotide sequence ID" value="NC_012917.1"/>
</dbReference>
<name>C6DI05_PECCP</name>
<dbReference type="InterPro" id="IPR003615">
    <property type="entry name" value="HNH_nuc"/>
</dbReference>
<evidence type="ECO:0000313" key="3">
    <source>
        <dbReference type="Proteomes" id="UP000002736"/>
    </source>
</evidence>
<reference evidence="2 3" key="1">
    <citation type="submission" date="2009-07" db="EMBL/GenBank/DDBJ databases">
        <title>Complete sequence of Pectobacterium carotovorum subsp. carotovorum PC1.</title>
        <authorList>
            <consortium name="US DOE Joint Genome Institute"/>
            <person name="Lucas S."/>
            <person name="Copeland A."/>
            <person name="Lapidus A."/>
            <person name="Glavina del Rio T."/>
            <person name="Tice H."/>
            <person name="Bruce D."/>
            <person name="Goodwin L."/>
            <person name="Pitluck S."/>
            <person name="Munk A.C."/>
            <person name="Brettin T."/>
            <person name="Detter J.C."/>
            <person name="Han C."/>
            <person name="Tapia R."/>
            <person name="Larimer F."/>
            <person name="Land M."/>
            <person name="Hauser L."/>
            <person name="Kyrpides N."/>
            <person name="Mikhailova N."/>
            <person name="Balakrishnan V."/>
            <person name="Glasner J."/>
            <person name="Perna N.T."/>
        </authorList>
    </citation>
    <scope>NUCLEOTIDE SEQUENCE [LARGE SCALE GENOMIC DNA]</scope>
    <source>
        <strain evidence="2 3">PC1</strain>
    </source>
</reference>
<feature type="domain" description="HNH nuclease" evidence="1">
    <location>
        <begin position="215"/>
        <end position="263"/>
    </location>
</feature>
<accession>C6DI05</accession>
<gene>
    <name evidence="2" type="ordered locus">PC1_2139</name>
</gene>
<dbReference type="HOGENOM" id="CLU_896730_0_0_6"/>
<dbReference type="KEGG" id="pct:PC1_2139"/>
<dbReference type="Pfam" id="PF13391">
    <property type="entry name" value="HNH_2"/>
    <property type="match status" value="1"/>
</dbReference>
<dbReference type="eggNOG" id="COG3440">
    <property type="taxonomic scope" value="Bacteria"/>
</dbReference>
<evidence type="ECO:0000259" key="1">
    <source>
        <dbReference type="Pfam" id="PF13391"/>
    </source>
</evidence>
<protein>
    <recommendedName>
        <fullName evidence="1">HNH nuclease domain-containing protein</fullName>
    </recommendedName>
</protein>
<sequence>MNTTTAIHKEIGYEIMQYLHENLSHSNLRDVNKNGCYQKIELDNGYSIRFTKWREGKMPFYIILFNPKSKYIFELDLSMIIYNNDIYDWHLKPPKNEITLNVVRQELNSVIKFPKEYISSVQILKKTISSGINTPKNGFYFLSHGSWDTLTTKLLRLILSVFHGHKSSGLTINSSSTETEESTNDVNEYEYQRRRARRGQARLKRKLLEIYDATCCVTGTDILETLEAAHIISHAKTGVNNSENALLLRADIHILFDRNLLRIEPKNLKIFLDNSLKDTEYWSLNGKLLRKRNDGRNPSFEYLKNRWESC</sequence>
<organism evidence="2 3">
    <name type="scientific">Pectobacterium carotovorum subsp. carotovorum (strain PC1)</name>
    <dbReference type="NCBI Taxonomy" id="561230"/>
    <lineage>
        <taxon>Bacteria</taxon>
        <taxon>Pseudomonadati</taxon>
        <taxon>Pseudomonadota</taxon>
        <taxon>Gammaproteobacteria</taxon>
        <taxon>Enterobacterales</taxon>
        <taxon>Pectobacteriaceae</taxon>
        <taxon>Pectobacterium</taxon>
    </lineage>
</organism>
<dbReference type="EMBL" id="CP001657">
    <property type="protein sequence ID" value="ACT13178.1"/>
    <property type="molecule type" value="Genomic_DNA"/>
</dbReference>
<dbReference type="AlphaFoldDB" id="C6DI05"/>